<comment type="caution">
    <text evidence="2">The sequence shown here is derived from an EMBL/GenBank/DDBJ whole genome shotgun (WGS) entry which is preliminary data.</text>
</comment>
<protein>
    <submittedName>
        <fullName evidence="2">Uncharacterized protein</fullName>
    </submittedName>
</protein>
<feature type="region of interest" description="Disordered" evidence="1">
    <location>
        <begin position="14"/>
        <end position="50"/>
    </location>
</feature>
<evidence type="ECO:0000256" key="1">
    <source>
        <dbReference type="SAM" id="MobiDB-lite"/>
    </source>
</evidence>
<reference evidence="2 3" key="1">
    <citation type="submission" date="2019-11" db="EMBL/GenBank/DDBJ databases">
        <title>Draft Whole-Genome sequence of the marine photosynthetic bacterium Rhodovulum strictum DSM 11289.</title>
        <authorList>
            <person name="Kyndt J.A."/>
            <person name="Meyer T.E."/>
        </authorList>
    </citation>
    <scope>NUCLEOTIDE SEQUENCE [LARGE SCALE GENOMIC DNA]</scope>
    <source>
        <strain evidence="2 3">DSM 11289</strain>
    </source>
</reference>
<keyword evidence="3" id="KW-1185">Reference proteome</keyword>
<dbReference type="AlphaFoldDB" id="A0A844BAG7"/>
<accession>A0A844BAG7</accession>
<dbReference type="RefSeq" id="WP_153749856.1">
    <property type="nucleotide sequence ID" value="NZ_BAAADI010000028.1"/>
</dbReference>
<feature type="compositionally biased region" description="Low complexity" evidence="1">
    <location>
        <begin position="15"/>
        <end position="34"/>
    </location>
</feature>
<dbReference type="OrthoDB" id="7874890at2"/>
<organism evidence="2 3">
    <name type="scientific">Rhodovulum strictum</name>
    <dbReference type="NCBI Taxonomy" id="58314"/>
    <lineage>
        <taxon>Bacteria</taxon>
        <taxon>Pseudomonadati</taxon>
        <taxon>Pseudomonadota</taxon>
        <taxon>Alphaproteobacteria</taxon>
        <taxon>Rhodobacterales</taxon>
        <taxon>Paracoccaceae</taxon>
        <taxon>Rhodovulum</taxon>
    </lineage>
</organism>
<proteinExistence type="predicted"/>
<evidence type="ECO:0000313" key="3">
    <source>
        <dbReference type="Proteomes" id="UP000466730"/>
    </source>
</evidence>
<name>A0A844BAG7_9RHOB</name>
<dbReference type="EMBL" id="WJPO01000034">
    <property type="protein sequence ID" value="MRH22580.1"/>
    <property type="molecule type" value="Genomic_DNA"/>
</dbReference>
<evidence type="ECO:0000313" key="2">
    <source>
        <dbReference type="EMBL" id="MRH22580.1"/>
    </source>
</evidence>
<dbReference type="Proteomes" id="UP000466730">
    <property type="component" value="Unassembled WGS sequence"/>
</dbReference>
<sequence length="195" mass="21741">MGLDDFNPRTYTRYASASANRNATDRNAATGTDGDWQDRNQSRARGAYSSRRAPGRVMLAAARFTASGVETRVITRRSVIYMDLDLALSDLQRDARHAGRAWGCLVVQIDDFGGITGCIRALLRFRHLCPTVPVILLSTQTMQEDLSLERLTLCDVTLRTPVSAAAWRPVLGIARKNNRVWQSRMMQRAGDGRRA</sequence>
<gene>
    <name evidence="2" type="ORF">GH815_16505</name>
</gene>